<reference evidence="1 2" key="1">
    <citation type="submission" date="2019-03" db="EMBL/GenBank/DDBJ databases">
        <authorList>
            <person name="Nijsse B."/>
        </authorList>
    </citation>
    <scope>NUCLEOTIDE SEQUENCE [LARGE SCALE GENOMIC DNA]</scope>
    <source>
        <strain evidence="1">Desulfoluna butyratoxydans MSL71</strain>
    </source>
</reference>
<evidence type="ECO:0000313" key="1">
    <source>
        <dbReference type="EMBL" id="VFQ43804.1"/>
    </source>
</evidence>
<keyword evidence="2" id="KW-1185">Reference proteome</keyword>
<sequence length="33" mass="3698">MAPGTVAGGCFFFERNRYDAFFFATITSQDSSR</sequence>
<protein>
    <submittedName>
        <fullName evidence="1">Uncharacterized protein</fullName>
    </submittedName>
</protein>
<gene>
    <name evidence="1" type="ORF">MSL71_14450</name>
</gene>
<organism evidence="1 2">
    <name type="scientific">Desulfoluna butyratoxydans</name>
    <dbReference type="NCBI Taxonomy" id="231438"/>
    <lineage>
        <taxon>Bacteria</taxon>
        <taxon>Pseudomonadati</taxon>
        <taxon>Thermodesulfobacteriota</taxon>
        <taxon>Desulfobacteria</taxon>
        <taxon>Desulfobacterales</taxon>
        <taxon>Desulfolunaceae</taxon>
        <taxon>Desulfoluna</taxon>
    </lineage>
</organism>
<dbReference type="AlphaFoldDB" id="A0A4U8YKB1"/>
<proteinExistence type="predicted"/>
<dbReference type="Proteomes" id="UP000507962">
    <property type="component" value="Unassembled WGS sequence"/>
</dbReference>
<evidence type="ECO:0000313" key="2">
    <source>
        <dbReference type="Proteomes" id="UP000507962"/>
    </source>
</evidence>
<dbReference type="EMBL" id="CAADHO010000002">
    <property type="protein sequence ID" value="VFQ43804.1"/>
    <property type="molecule type" value="Genomic_DNA"/>
</dbReference>
<name>A0A4U8YKB1_9BACT</name>
<accession>A0A4U8YKB1</accession>